<accession>A0A9P9F9P8</accession>
<dbReference type="InterPro" id="IPR050300">
    <property type="entry name" value="GDXG_lipolytic_enzyme"/>
</dbReference>
<evidence type="ECO:0000256" key="1">
    <source>
        <dbReference type="ARBA" id="ARBA00022801"/>
    </source>
</evidence>
<comment type="caution">
    <text evidence="3">The sequence shown here is derived from an EMBL/GenBank/DDBJ whole genome shotgun (WGS) entry which is preliminary data.</text>
</comment>
<dbReference type="EMBL" id="JAGMUV010000005">
    <property type="protein sequence ID" value="KAH7155998.1"/>
    <property type="molecule type" value="Genomic_DNA"/>
</dbReference>
<evidence type="ECO:0000313" key="3">
    <source>
        <dbReference type="EMBL" id="KAH7155998.1"/>
    </source>
</evidence>
<reference evidence="3" key="1">
    <citation type="journal article" date="2021" name="Nat. Commun.">
        <title>Genetic determinants of endophytism in the Arabidopsis root mycobiome.</title>
        <authorList>
            <person name="Mesny F."/>
            <person name="Miyauchi S."/>
            <person name="Thiergart T."/>
            <person name="Pickel B."/>
            <person name="Atanasova L."/>
            <person name="Karlsson M."/>
            <person name="Huettel B."/>
            <person name="Barry K.W."/>
            <person name="Haridas S."/>
            <person name="Chen C."/>
            <person name="Bauer D."/>
            <person name="Andreopoulos W."/>
            <person name="Pangilinan J."/>
            <person name="LaButti K."/>
            <person name="Riley R."/>
            <person name="Lipzen A."/>
            <person name="Clum A."/>
            <person name="Drula E."/>
            <person name="Henrissat B."/>
            <person name="Kohler A."/>
            <person name="Grigoriev I.V."/>
            <person name="Martin F.M."/>
            <person name="Hacquard S."/>
        </authorList>
    </citation>
    <scope>NUCLEOTIDE SEQUENCE</scope>
    <source>
        <strain evidence="3">MPI-CAGE-AT-0147</strain>
    </source>
</reference>
<dbReference type="AlphaFoldDB" id="A0A9P9F9P8"/>
<dbReference type="InterPro" id="IPR013094">
    <property type="entry name" value="AB_hydrolase_3"/>
</dbReference>
<dbReference type="Pfam" id="PF07859">
    <property type="entry name" value="Abhydrolase_3"/>
    <property type="match status" value="1"/>
</dbReference>
<sequence>MPGHSFVRYIRLKLIATFIRNNPNSGTVDKRPLLINWHGSGFTIPSFDNDIAFCSRVARDAGIWVLDADYRKGPETPFPGAVFDVEDTLQWVASQPQFDLVRIVVSGFSAGGNLALVAASSLRQNLATIQIPLVIAIYPVTDLSMEPYTKTVPNPSKAIPPRIMQVFNDCYTPDLGCRTDPRASPSFADPKSFPSTVVIITCERDTLAPEANTLASKLVDNERKVVHEVLKDVSHAFDKGCKEATTEWEQREYLYRLCILNLEKALSL</sequence>
<dbReference type="Gene3D" id="3.40.50.1820">
    <property type="entry name" value="alpha/beta hydrolase"/>
    <property type="match status" value="1"/>
</dbReference>
<dbReference type="PANTHER" id="PTHR48081">
    <property type="entry name" value="AB HYDROLASE SUPERFAMILY PROTEIN C4A8.06C"/>
    <property type="match status" value="1"/>
</dbReference>
<keyword evidence="4" id="KW-1185">Reference proteome</keyword>
<proteinExistence type="predicted"/>
<feature type="domain" description="Alpha/beta hydrolase fold-3" evidence="2">
    <location>
        <begin position="35"/>
        <end position="237"/>
    </location>
</feature>
<gene>
    <name evidence="3" type="ORF">EDB81DRAFT_867226</name>
</gene>
<dbReference type="PANTHER" id="PTHR48081:SF8">
    <property type="entry name" value="ALPHA_BETA HYDROLASE FOLD-3 DOMAIN-CONTAINING PROTEIN-RELATED"/>
    <property type="match status" value="1"/>
</dbReference>
<dbReference type="InterPro" id="IPR029058">
    <property type="entry name" value="AB_hydrolase_fold"/>
</dbReference>
<protein>
    <submittedName>
        <fullName evidence="3">Alpha/Beta hydrolase protein</fullName>
    </submittedName>
</protein>
<keyword evidence="1 3" id="KW-0378">Hydrolase</keyword>
<evidence type="ECO:0000313" key="4">
    <source>
        <dbReference type="Proteomes" id="UP000738349"/>
    </source>
</evidence>
<dbReference type="GO" id="GO:0016787">
    <property type="term" value="F:hydrolase activity"/>
    <property type="evidence" value="ECO:0007669"/>
    <property type="project" value="UniProtKB-KW"/>
</dbReference>
<dbReference type="SUPFAM" id="SSF53474">
    <property type="entry name" value="alpha/beta-Hydrolases"/>
    <property type="match status" value="1"/>
</dbReference>
<name>A0A9P9F9P8_9HYPO</name>
<dbReference type="Proteomes" id="UP000738349">
    <property type="component" value="Unassembled WGS sequence"/>
</dbReference>
<organism evidence="3 4">
    <name type="scientific">Dactylonectria macrodidyma</name>
    <dbReference type="NCBI Taxonomy" id="307937"/>
    <lineage>
        <taxon>Eukaryota</taxon>
        <taxon>Fungi</taxon>
        <taxon>Dikarya</taxon>
        <taxon>Ascomycota</taxon>
        <taxon>Pezizomycotina</taxon>
        <taxon>Sordariomycetes</taxon>
        <taxon>Hypocreomycetidae</taxon>
        <taxon>Hypocreales</taxon>
        <taxon>Nectriaceae</taxon>
        <taxon>Dactylonectria</taxon>
    </lineage>
</organism>
<dbReference type="OrthoDB" id="19653at2759"/>
<evidence type="ECO:0000259" key="2">
    <source>
        <dbReference type="Pfam" id="PF07859"/>
    </source>
</evidence>